<dbReference type="EMBL" id="JADAQX010000059">
    <property type="protein sequence ID" value="KAF8822378.1"/>
    <property type="molecule type" value="Genomic_DNA"/>
</dbReference>
<keyword evidence="4" id="KW-1185">Reference proteome</keyword>
<evidence type="ECO:0000313" key="3">
    <source>
        <dbReference type="EMBL" id="KAF8822378.1"/>
    </source>
</evidence>
<dbReference type="Proteomes" id="UP000823046">
    <property type="component" value="Unassembled WGS sequence"/>
</dbReference>
<evidence type="ECO:0000256" key="1">
    <source>
        <dbReference type="ARBA" id="ARBA00010211"/>
    </source>
</evidence>
<comment type="similarity">
    <text evidence="1">Belongs to the FAH family.</text>
</comment>
<dbReference type="Pfam" id="PF01557">
    <property type="entry name" value="FAA_hydrolase"/>
    <property type="match status" value="1"/>
</dbReference>
<reference evidence="3 4" key="1">
    <citation type="journal article" date="2020" name="bioRxiv">
        <title>Metabolic contributions of an alphaproteobacterial endosymbiont in the apicomplexan Cardiosporidium cionae.</title>
        <authorList>
            <person name="Hunter E.S."/>
            <person name="Paight C.J."/>
            <person name="Lane C.E."/>
        </authorList>
    </citation>
    <scope>NUCLEOTIDE SEQUENCE [LARGE SCALE GENOMIC DNA]</scope>
    <source>
        <strain evidence="3">ESH_2018</strain>
    </source>
</reference>
<dbReference type="SUPFAM" id="SSF56529">
    <property type="entry name" value="FAH"/>
    <property type="match status" value="1"/>
</dbReference>
<protein>
    <submittedName>
        <fullName evidence="3">Acylpyruvase FAHD1, mitochondrial</fullName>
    </submittedName>
</protein>
<proteinExistence type="inferred from homology"/>
<name>A0ABQ7JEI1_9APIC</name>
<dbReference type="InterPro" id="IPR011234">
    <property type="entry name" value="Fumarylacetoacetase-like_C"/>
</dbReference>
<organism evidence="3 4">
    <name type="scientific">Cardiosporidium cionae</name>
    <dbReference type="NCBI Taxonomy" id="476202"/>
    <lineage>
        <taxon>Eukaryota</taxon>
        <taxon>Sar</taxon>
        <taxon>Alveolata</taxon>
        <taxon>Apicomplexa</taxon>
        <taxon>Aconoidasida</taxon>
        <taxon>Nephromycida</taxon>
        <taxon>Cardiosporidium</taxon>
    </lineage>
</organism>
<evidence type="ECO:0000313" key="4">
    <source>
        <dbReference type="Proteomes" id="UP000823046"/>
    </source>
</evidence>
<evidence type="ECO:0000259" key="2">
    <source>
        <dbReference type="Pfam" id="PF01557"/>
    </source>
</evidence>
<dbReference type="InterPro" id="IPR036663">
    <property type="entry name" value="Fumarylacetoacetase_C_sf"/>
</dbReference>
<feature type="domain" description="Fumarylacetoacetase-like C-terminal" evidence="2">
    <location>
        <begin position="7"/>
        <end position="87"/>
    </location>
</feature>
<sequence>MGGNVAMLFSSSGIISFLSQDMVLLPDRKTYYFLTIHRWKKFSHAGTVILSATPDGVGYLRNPPVYLQKGGIVSVTIESIGSLSNQIDTLYGP</sequence>
<dbReference type="Gene3D" id="3.90.850.10">
    <property type="entry name" value="Fumarylacetoacetase-like, C-terminal domain"/>
    <property type="match status" value="1"/>
</dbReference>
<accession>A0ABQ7JEI1</accession>
<comment type="caution">
    <text evidence="3">The sequence shown here is derived from an EMBL/GenBank/DDBJ whole genome shotgun (WGS) entry which is preliminary data.</text>
</comment>
<gene>
    <name evidence="3" type="ORF">IE077_003898</name>
</gene>